<reference evidence="2 3" key="1">
    <citation type="journal article" date="2007" name="J. Bacteriol.">
        <title>Genome sequence analysis of the emerging human pathogenic acetic acid bacterium Granulibacter bethesdensis.</title>
        <authorList>
            <person name="Greenberg D.E."/>
            <person name="Porcella S.F."/>
            <person name="Zelazny A.M."/>
            <person name="Virtaneva K."/>
            <person name="Sturdevant D.E."/>
            <person name="Kupko J.J.III."/>
            <person name="Barbian K.D."/>
            <person name="Babar A."/>
            <person name="Dorward D.W."/>
            <person name="Holland S.M."/>
        </authorList>
    </citation>
    <scope>NUCLEOTIDE SEQUENCE [LARGE SCALE GENOMIC DNA]</scope>
    <source>
        <strain evidence="3">ATCC BAA-1260 / CGDNIH1</strain>
    </source>
</reference>
<dbReference type="AlphaFoldDB" id="A0A286M349"/>
<feature type="region of interest" description="Disordered" evidence="1">
    <location>
        <begin position="1"/>
        <end position="64"/>
    </location>
</feature>
<sequence length="264" mass="29141">MPRHGDRAGSISAHAEEPRVDSGWRSPPRVYLRARGGTSVVRTPGQLGPGLSPRTRRNRSPLPWLPGLPGSISAHAEEPIRPPSILFINQVYLRARGGTVRPIPPCWTHTGLSPRTRRNLERCVRIGAIVGSISAHAEEPRFCLSARYASRVYLRARGGTSRKKAKGRGAQGLSPRTRRNPLPWALGNGRSKVYLRARGGTLYWSATSQYRSGLSPRTRRNPDRTILGRTGRRSISAHAEEPCIWNGKSTIMTVYLRARGGTHS</sequence>
<accession>A0A286M349</accession>
<dbReference type="Proteomes" id="UP000001963">
    <property type="component" value="Chromosome"/>
</dbReference>
<organism evidence="2 3">
    <name type="scientific">Granulibacter bethesdensis (strain ATCC BAA-1260 / CGDNIH1)</name>
    <dbReference type="NCBI Taxonomy" id="391165"/>
    <lineage>
        <taxon>Bacteria</taxon>
        <taxon>Pseudomonadati</taxon>
        <taxon>Pseudomonadota</taxon>
        <taxon>Alphaproteobacteria</taxon>
        <taxon>Acetobacterales</taxon>
        <taxon>Acetobacteraceae</taxon>
        <taxon>Granulibacter</taxon>
    </lineage>
</organism>
<protein>
    <submittedName>
        <fullName evidence="2">Uncharacterized protein</fullName>
    </submittedName>
</protein>
<evidence type="ECO:0000313" key="2">
    <source>
        <dbReference type="EMBL" id="ASV62448.1"/>
    </source>
</evidence>
<dbReference type="KEGG" id="gbe:GbCGDNIH1_1629a"/>
<evidence type="ECO:0000313" key="3">
    <source>
        <dbReference type="Proteomes" id="UP000001963"/>
    </source>
</evidence>
<proteinExistence type="predicted"/>
<evidence type="ECO:0000256" key="1">
    <source>
        <dbReference type="SAM" id="MobiDB-lite"/>
    </source>
</evidence>
<feature type="region of interest" description="Disordered" evidence="1">
    <location>
        <begin position="158"/>
        <end position="182"/>
    </location>
</feature>
<dbReference type="EMBL" id="CP000394">
    <property type="protein sequence ID" value="ASV62448.1"/>
    <property type="molecule type" value="Genomic_DNA"/>
</dbReference>
<dbReference type="AntiFam" id="ANF00057">
    <property type="entry name" value="Translation of E. coli type CRISPR repeat"/>
</dbReference>
<keyword evidence="3" id="KW-1185">Reference proteome</keyword>
<name>A0A286M349_GRABC</name>
<gene>
    <name evidence="2" type="ORF">GbCGDNIH1_1629a</name>
</gene>